<keyword evidence="2" id="KW-1185">Reference proteome</keyword>
<protein>
    <submittedName>
        <fullName evidence="1">Uncharacterized protein</fullName>
    </submittedName>
</protein>
<evidence type="ECO:0000313" key="2">
    <source>
        <dbReference type="Proteomes" id="UP001236076"/>
    </source>
</evidence>
<accession>A0AAE9TKX6</accession>
<gene>
    <name evidence="1" type="ORF">A54_35</name>
</gene>
<proteinExistence type="predicted"/>
<sequence>MTDFLKNAETTLVFAIRDNDAGHNIPSMSMGQTEDGKPIVAKAVFADQESADLMASYMNKQPGAHENRFDVVIVELWRPTDIELYVRERLRQAEKEKGPKIQLIS</sequence>
<organism evidence="1 2">
    <name type="scientific">Escherichia phage A5-4</name>
    <dbReference type="NCBI Taxonomy" id="2996162"/>
    <lineage>
        <taxon>Viruses</taxon>
        <taxon>Duplodnaviria</taxon>
        <taxon>Heunggongvirae</taxon>
        <taxon>Uroviricota</taxon>
        <taxon>Caudoviricetes</taxon>
        <taxon>Vequintavirinae</taxon>
    </lineage>
</organism>
<dbReference type="EMBL" id="OP744025">
    <property type="protein sequence ID" value="UZZ64275.1"/>
    <property type="molecule type" value="Genomic_DNA"/>
</dbReference>
<dbReference type="Proteomes" id="UP001236076">
    <property type="component" value="Segment"/>
</dbReference>
<evidence type="ECO:0000313" key="1">
    <source>
        <dbReference type="EMBL" id="UZZ64275.1"/>
    </source>
</evidence>
<name>A0AAE9TKX6_9CAUD</name>
<reference evidence="1 2" key="1">
    <citation type="submission" date="2022-10" db="EMBL/GenBank/DDBJ databases">
        <authorList>
            <person name="Cortes-Martin A."/>
            <person name="Buttimer C.T.H."/>
            <person name="Hill C."/>
        </authorList>
    </citation>
    <scope>NUCLEOTIDE SEQUENCE [LARGE SCALE GENOMIC DNA]</scope>
</reference>